<dbReference type="GO" id="GO:0016926">
    <property type="term" value="P:protein desumoylation"/>
    <property type="evidence" value="ECO:0007669"/>
    <property type="project" value="TreeGrafter"/>
</dbReference>
<dbReference type="PANTHER" id="PTHR46896:SF3">
    <property type="entry name" value="FI06413P-RELATED"/>
    <property type="match status" value="1"/>
</dbReference>
<dbReference type="InterPro" id="IPR038765">
    <property type="entry name" value="Papain-like_cys_pep_sf"/>
</dbReference>
<dbReference type="GO" id="GO:0005737">
    <property type="term" value="C:cytoplasm"/>
    <property type="evidence" value="ECO:0007669"/>
    <property type="project" value="TreeGrafter"/>
</dbReference>
<organism evidence="7 8">
    <name type="scientific">Aphis glycines</name>
    <name type="common">Soybean aphid</name>
    <dbReference type="NCBI Taxonomy" id="307491"/>
    <lineage>
        <taxon>Eukaryota</taxon>
        <taxon>Metazoa</taxon>
        <taxon>Ecdysozoa</taxon>
        <taxon>Arthropoda</taxon>
        <taxon>Hexapoda</taxon>
        <taxon>Insecta</taxon>
        <taxon>Pterygota</taxon>
        <taxon>Neoptera</taxon>
        <taxon>Paraneoptera</taxon>
        <taxon>Hemiptera</taxon>
        <taxon>Sternorrhyncha</taxon>
        <taxon>Aphidomorpha</taxon>
        <taxon>Aphidoidea</taxon>
        <taxon>Aphididae</taxon>
        <taxon>Aphidini</taxon>
        <taxon>Aphis</taxon>
        <taxon>Aphis</taxon>
    </lineage>
</organism>
<dbReference type="GO" id="GO:0006508">
    <property type="term" value="P:proteolysis"/>
    <property type="evidence" value="ECO:0007669"/>
    <property type="project" value="UniProtKB-KW"/>
</dbReference>
<dbReference type="InterPro" id="IPR051947">
    <property type="entry name" value="Sentrin-specific_protease"/>
</dbReference>
<dbReference type="SUPFAM" id="SSF54001">
    <property type="entry name" value="Cysteine proteinases"/>
    <property type="match status" value="1"/>
</dbReference>
<accession>A0A6G0TKP1</accession>
<evidence type="ECO:0000256" key="5">
    <source>
        <dbReference type="ARBA" id="ARBA00022801"/>
    </source>
</evidence>
<evidence type="ECO:0000256" key="2">
    <source>
        <dbReference type="ARBA" id="ARBA00022553"/>
    </source>
</evidence>
<dbReference type="EMBL" id="VYZN01000030">
    <property type="protein sequence ID" value="KAE9533994.1"/>
    <property type="molecule type" value="Genomic_DNA"/>
</dbReference>
<name>A0A6G0TKP1_APHGL</name>
<dbReference type="Proteomes" id="UP000475862">
    <property type="component" value="Unassembled WGS sequence"/>
</dbReference>
<dbReference type="PROSITE" id="PS50600">
    <property type="entry name" value="ULP_PROTEASE"/>
    <property type="match status" value="1"/>
</dbReference>
<dbReference type="OrthoDB" id="442460at2759"/>
<evidence type="ECO:0000313" key="7">
    <source>
        <dbReference type="EMBL" id="KAE9533994.1"/>
    </source>
</evidence>
<reference evidence="7 8" key="1">
    <citation type="submission" date="2019-08" db="EMBL/GenBank/DDBJ databases">
        <title>The genome of the soybean aphid Biotype 1, its phylome, world population structure and adaptation to the North American continent.</title>
        <authorList>
            <person name="Giordano R."/>
            <person name="Donthu R.K."/>
            <person name="Hernandez A.G."/>
            <person name="Wright C.L."/>
            <person name="Zimin A.V."/>
        </authorList>
    </citation>
    <scope>NUCLEOTIDE SEQUENCE [LARGE SCALE GENOMIC DNA]</scope>
    <source>
        <tissue evidence="7">Whole aphids</tissue>
    </source>
</reference>
<feature type="domain" description="Ubiquitin-like protease family profile" evidence="6">
    <location>
        <begin position="22"/>
        <end position="170"/>
    </location>
</feature>
<keyword evidence="4" id="KW-0833">Ubl conjugation pathway</keyword>
<dbReference type="Gene3D" id="3.40.395.10">
    <property type="entry name" value="Adenoviral Proteinase, Chain A"/>
    <property type="match status" value="1"/>
</dbReference>
<evidence type="ECO:0000313" key="8">
    <source>
        <dbReference type="Proteomes" id="UP000475862"/>
    </source>
</evidence>
<evidence type="ECO:0000256" key="3">
    <source>
        <dbReference type="ARBA" id="ARBA00022670"/>
    </source>
</evidence>
<protein>
    <recommendedName>
        <fullName evidence="6">Ubiquitin-like protease family profile domain-containing protein</fullName>
    </recommendedName>
</protein>
<keyword evidence="3" id="KW-0645">Protease</keyword>
<sequence>MKKAKKRFNMETEKCFKRTAPYKISNRTIKQLQDTKKKFKKWIMHDHSYHAYHLNIGTSTCVIPESTKLLSTKILEDRLGGRLSIININDYKINWYAKKLSEEDRERMYVFSTYFYTTLAKSFNASDYPAHYTASQIRHEKVKRWTKNVDIFKKDFVFIPVNENRHWFLA</sequence>
<dbReference type="GO" id="GO:0005634">
    <property type="term" value="C:nucleus"/>
    <property type="evidence" value="ECO:0007669"/>
    <property type="project" value="TreeGrafter"/>
</dbReference>
<dbReference type="GO" id="GO:0070139">
    <property type="term" value="F:SUMO-specific endopeptidase activity"/>
    <property type="evidence" value="ECO:0007669"/>
    <property type="project" value="TreeGrafter"/>
</dbReference>
<keyword evidence="8" id="KW-1185">Reference proteome</keyword>
<proteinExistence type="inferred from homology"/>
<dbReference type="AlphaFoldDB" id="A0A6G0TKP1"/>
<keyword evidence="5" id="KW-0378">Hydrolase</keyword>
<evidence type="ECO:0000256" key="1">
    <source>
        <dbReference type="ARBA" id="ARBA00005234"/>
    </source>
</evidence>
<dbReference type="PANTHER" id="PTHR46896">
    <property type="entry name" value="SENTRIN-SPECIFIC PROTEASE"/>
    <property type="match status" value="1"/>
</dbReference>
<keyword evidence="2" id="KW-0597">Phosphoprotein</keyword>
<gene>
    <name evidence="7" type="ORF">AGLY_008730</name>
</gene>
<comment type="similarity">
    <text evidence="1">Belongs to the peptidase C48 family.</text>
</comment>
<dbReference type="InterPro" id="IPR003653">
    <property type="entry name" value="Peptidase_C48_C"/>
</dbReference>
<evidence type="ECO:0000256" key="4">
    <source>
        <dbReference type="ARBA" id="ARBA00022786"/>
    </source>
</evidence>
<comment type="caution">
    <text evidence="7">The sequence shown here is derived from an EMBL/GenBank/DDBJ whole genome shotgun (WGS) entry which is preliminary data.</text>
</comment>
<dbReference type="Pfam" id="PF02902">
    <property type="entry name" value="Peptidase_C48"/>
    <property type="match status" value="1"/>
</dbReference>
<evidence type="ECO:0000259" key="6">
    <source>
        <dbReference type="PROSITE" id="PS50600"/>
    </source>
</evidence>